<proteinExistence type="predicted"/>
<sequence length="305" mass="35580">MGRFRTFANDQPRDFNQYYNKKNGETIYKYARTHTVEYNNMINPNFLMNNVSIPTHDHDHDHDNYHLHHNIQDIDINNCKNSKGIAKYKDYQTLIILSKTASYLNPECNLCADVPTQLNDGLKSEICYNNLYKTYNINPCNGKTIIPIIDACKEKSGIPYPYGAFNNKTKNPPIEIHSIKDLQPCQSQLHCQTYKFCKCPTWLDCKFCNYKVVTPLDEETNIVYTVKNANNNDNTNEHMNDDVIDEHNETNETNDKNEDDEIDDSNIPLFMRVHLKQLNQLKREQQLENMAHTEDAINIFSKTNI</sequence>
<name>A0A6C0HGS3_9ZZZZ</name>
<dbReference type="AlphaFoldDB" id="A0A6C0HGS3"/>
<evidence type="ECO:0000313" key="1">
    <source>
        <dbReference type="EMBL" id="QHT79654.1"/>
    </source>
</evidence>
<protein>
    <submittedName>
        <fullName evidence="1">Uncharacterized protein</fullName>
    </submittedName>
</protein>
<accession>A0A6C0HGS3</accession>
<organism evidence="1">
    <name type="scientific">viral metagenome</name>
    <dbReference type="NCBI Taxonomy" id="1070528"/>
    <lineage>
        <taxon>unclassified sequences</taxon>
        <taxon>metagenomes</taxon>
        <taxon>organismal metagenomes</taxon>
    </lineage>
</organism>
<reference evidence="1" key="1">
    <citation type="journal article" date="2020" name="Nature">
        <title>Giant virus diversity and host interactions through global metagenomics.</title>
        <authorList>
            <person name="Schulz F."/>
            <person name="Roux S."/>
            <person name="Paez-Espino D."/>
            <person name="Jungbluth S."/>
            <person name="Walsh D.A."/>
            <person name="Denef V.J."/>
            <person name="McMahon K.D."/>
            <person name="Konstantinidis K.T."/>
            <person name="Eloe-Fadrosh E.A."/>
            <person name="Kyrpides N.C."/>
            <person name="Woyke T."/>
        </authorList>
    </citation>
    <scope>NUCLEOTIDE SEQUENCE</scope>
    <source>
        <strain evidence="1">GVMAG-M-3300023184-101</strain>
    </source>
</reference>
<dbReference type="EMBL" id="MN739951">
    <property type="protein sequence ID" value="QHT79654.1"/>
    <property type="molecule type" value="Genomic_DNA"/>
</dbReference>